<accession>A0A654M1J7</accession>
<evidence type="ECO:0000313" key="1">
    <source>
        <dbReference type="EMBL" id="ALI36830.1"/>
    </source>
</evidence>
<dbReference type="AlphaFoldDB" id="A0A654M1J7"/>
<protein>
    <submittedName>
        <fullName evidence="1">Uncharacterized protein</fullName>
    </submittedName>
</protein>
<keyword evidence="2" id="KW-1185">Reference proteome</keyword>
<reference evidence="2" key="1">
    <citation type="submission" date="2015-10" db="EMBL/GenBank/DDBJ databases">
        <title>Niche specialization of a soil ammonia-oxidizing archaeon, Candidatus Nitrosocosmicus oleophilus.</title>
        <authorList>
            <person name="Jung M.-Y."/>
            <person name="Rhee S.-K."/>
        </authorList>
    </citation>
    <scope>NUCLEOTIDE SEQUENCE [LARGE SCALE GENOMIC DNA]</scope>
    <source>
        <strain evidence="2">MY3</strain>
    </source>
</reference>
<dbReference type="Proteomes" id="UP000058925">
    <property type="component" value="Chromosome"/>
</dbReference>
<organism evidence="1 2">
    <name type="scientific">Candidatus Nitrosocosmicus oleophilus</name>
    <dbReference type="NCBI Taxonomy" id="1353260"/>
    <lineage>
        <taxon>Archaea</taxon>
        <taxon>Nitrososphaerota</taxon>
        <taxon>Nitrososphaeria</taxon>
        <taxon>Nitrososphaerales</taxon>
        <taxon>Nitrososphaeraceae</taxon>
        <taxon>Candidatus Nitrosocosmicus</taxon>
    </lineage>
</organism>
<proteinExistence type="predicted"/>
<gene>
    <name evidence="1" type="ORF">NMY3_02639</name>
</gene>
<evidence type="ECO:0000313" key="2">
    <source>
        <dbReference type="Proteomes" id="UP000058925"/>
    </source>
</evidence>
<name>A0A654M1J7_9ARCH</name>
<dbReference type="KEGG" id="taa:NMY3_02639"/>
<sequence length="76" mass="8902">MESTLITFINNSSNIFRITILYIFQISIHIKLSHFKIFNNNCVSFPKIGTIISKKTNNNFKRPVEINYHDAWGKNL</sequence>
<dbReference type="EMBL" id="CP012850">
    <property type="protein sequence ID" value="ALI36830.1"/>
    <property type="molecule type" value="Genomic_DNA"/>
</dbReference>